<dbReference type="AlphaFoldDB" id="A0AAD6P8S8"/>
<sequence>MNGRCRNSALSLHILLCSIIIRQSQSVAAAEEEASSSQFLTQNISTISKHPNSHLYTRARMFDVLAVKQTNLVFLEGGEQKTLPILQLATAKISFVSDRRHRVFSRLNSFIFYYNNCCCCCCCSK</sequence>
<keyword evidence="3" id="KW-1185">Reference proteome</keyword>
<evidence type="ECO:0000313" key="3">
    <source>
        <dbReference type="Proteomes" id="UP001162972"/>
    </source>
</evidence>
<proteinExistence type="predicted"/>
<organism evidence="2 3">
    <name type="scientific">Salix udensis</name>
    <dbReference type="NCBI Taxonomy" id="889485"/>
    <lineage>
        <taxon>Eukaryota</taxon>
        <taxon>Viridiplantae</taxon>
        <taxon>Streptophyta</taxon>
        <taxon>Embryophyta</taxon>
        <taxon>Tracheophyta</taxon>
        <taxon>Spermatophyta</taxon>
        <taxon>Magnoliopsida</taxon>
        <taxon>eudicotyledons</taxon>
        <taxon>Gunneridae</taxon>
        <taxon>Pentapetalae</taxon>
        <taxon>rosids</taxon>
        <taxon>fabids</taxon>
        <taxon>Malpighiales</taxon>
        <taxon>Salicaceae</taxon>
        <taxon>Saliceae</taxon>
        <taxon>Salix</taxon>
    </lineage>
</organism>
<evidence type="ECO:0000313" key="2">
    <source>
        <dbReference type="EMBL" id="KAJ6421302.1"/>
    </source>
</evidence>
<feature type="signal peptide" evidence="1">
    <location>
        <begin position="1"/>
        <end position="29"/>
    </location>
</feature>
<reference evidence="2 3" key="1">
    <citation type="journal article" date="2023" name="Int. J. Mol. Sci.">
        <title>De Novo Assembly and Annotation of 11 Diverse Shrub Willow (Salix) Genomes Reveals Novel Gene Organization in Sex-Linked Regions.</title>
        <authorList>
            <person name="Hyden B."/>
            <person name="Feng K."/>
            <person name="Yates T.B."/>
            <person name="Jawdy S."/>
            <person name="Cereghino C."/>
            <person name="Smart L.B."/>
            <person name="Muchero W."/>
        </authorList>
    </citation>
    <scope>NUCLEOTIDE SEQUENCE [LARGE SCALE GENOMIC DNA]</scope>
    <source>
        <tissue evidence="2">Shoot tip</tissue>
    </source>
</reference>
<gene>
    <name evidence="2" type="ORF">OIU84_028637</name>
</gene>
<comment type="caution">
    <text evidence="2">The sequence shown here is derived from an EMBL/GenBank/DDBJ whole genome shotgun (WGS) entry which is preliminary data.</text>
</comment>
<accession>A0AAD6P8S8</accession>
<name>A0AAD6P8S8_9ROSI</name>
<protein>
    <submittedName>
        <fullName evidence="2">Uncharacterized protein</fullName>
    </submittedName>
</protein>
<keyword evidence="1" id="KW-0732">Signal</keyword>
<dbReference type="Proteomes" id="UP001162972">
    <property type="component" value="Chromosome 17"/>
</dbReference>
<feature type="chain" id="PRO_5042198269" evidence="1">
    <location>
        <begin position="30"/>
        <end position="125"/>
    </location>
</feature>
<dbReference type="EMBL" id="JAPFFJ010000008">
    <property type="protein sequence ID" value="KAJ6421302.1"/>
    <property type="molecule type" value="Genomic_DNA"/>
</dbReference>
<evidence type="ECO:0000256" key="1">
    <source>
        <dbReference type="SAM" id="SignalP"/>
    </source>
</evidence>